<dbReference type="Pfam" id="PF01135">
    <property type="entry name" value="PCMT"/>
    <property type="match status" value="1"/>
</dbReference>
<dbReference type="EC" id="2.1.1.77" evidence="3"/>
<evidence type="ECO:0000256" key="3">
    <source>
        <dbReference type="ARBA" id="ARBA00011890"/>
    </source>
</evidence>
<accession>A0ABP5WQX8</accession>
<name>A0ABP5WQX8_9ACTN</name>
<keyword evidence="7" id="KW-0808">Transferase</keyword>
<dbReference type="SUPFAM" id="SSF53335">
    <property type="entry name" value="S-adenosyl-L-methionine-dependent methyltransferases"/>
    <property type="match status" value="1"/>
</dbReference>
<evidence type="ECO:0000313" key="12">
    <source>
        <dbReference type="EMBL" id="GAA2433790.1"/>
    </source>
</evidence>
<dbReference type="InterPro" id="IPR029063">
    <property type="entry name" value="SAM-dependent_MTases_sf"/>
</dbReference>
<keyword evidence="5" id="KW-0963">Cytoplasm</keyword>
<evidence type="ECO:0000256" key="2">
    <source>
        <dbReference type="ARBA" id="ARBA00005369"/>
    </source>
</evidence>
<evidence type="ECO:0000256" key="1">
    <source>
        <dbReference type="ARBA" id="ARBA00004496"/>
    </source>
</evidence>
<dbReference type="InterPro" id="IPR000682">
    <property type="entry name" value="PCMT"/>
</dbReference>
<evidence type="ECO:0000256" key="8">
    <source>
        <dbReference type="ARBA" id="ARBA00022691"/>
    </source>
</evidence>
<reference evidence="13" key="1">
    <citation type="journal article" date="2019" name="Int. J. Syst. Evol. Microbiol.">
        <title>The Global Catalogue of Microorganisms (GCM) 10K type strain sequencing project: providing services to taxonomists for standard genome sequencing and annotation.</title>
        <authorList>
            <consortium name="The Broad Institute Genomics Platform"/>
            <consortium name="The Broad Institute Genome Sequencing Center for Infectious Disease"/>
            <person name="Wu L."/>
            <person name="Ma J."/>
        </authorList>
    </citation>
    <scope>NUCLEOTIDE SEQUENCE [LARGE SCALE GENOMIC DNA]</scope>
    <source>
        <strain evidence="13">JCM 3325</strain>
    </source>
</reference>
<dbReference type="GO" id="GO:0032259">
    <property type="term" value="P:methylation"/>
    <property type="evidence" value="ECO:0007669"/>
    <property type="project" value="UniProtKB-KW"/>
</dbReference>
<evidence type="ECO:0000256" key="11">
    <source>
        <dbReference type="ARBA" id="ARBA00031350"/>
    </source>
</evidence>
<proteinExistence type="inferred from homology"/>
<dbReference type="CDD" id="cd02440">
    <property type="entry name" value="AdoMet_MTases"/>
    <property type="match status" value="1"/>
</dbReference>
<gene>
    <name evidence="12" type="ORF">GCM10010191_55060</name>
</gene>
<evidence type="ECO:0000256" key="6">
    <source>
        <dbReference type="ARBA" id="ARBA00022603"/>
    </source>
</evidence>
<dbReference type="GO" id="GO:0008168">
    <property type="term" value="F:methyltransferase activity"/>
    <property type="evidence" value="ECO:0007669"/>
    <property type="project" value="UniProtKB-KW"/>
</dbReference>
<keyword evidence="6 12" id="KW-0489">Methyltransferase</keyword>
<evidence type="ECO:0000256" key="7">
    <source>
        <dbReference type="ARBA" id="ARBA00022679"/>
    </source>
</evidence>
<dbReference type="EMBL" id="BAAARW010000020">
    <property type="protein sequence ID" value="GAA2433790.1"/>
    <property type="molecule type" value="Genomic_DNA"/>
</dbReference>
<evidence type="ECO:0000256" key="5">
    <source>
        <dbReference type="ARBA" id="ARBA00022490"/>
    </source>
</evidence>
<evidence type="ECO:0000313" key="13">
    <source>
        <dbReference type="Proteomes" id="UP001501231"/>
    </source>
</evidence>
<comment type="caution">
    <text evidence="12">The sequence shown here is derived from an EMBL/GenBank/DDBJ whole genome shotgun (WGS) entry which is preliminary data.</text>
</comment>
<dbReference type="Proteomes" id="UP001501231">
    <property type="component" value="Unassembled WGS sequence"/>
</dbReference>
<evidence type="ECO:0000256" key="4">
    <source>
        <dbReference type="ARBA" id="ARBA00013346"/>
    </source>
</evidence>
<keyword evidence="13" id="KW-1185">Reference proteome</keyword>
<evidence type="ECO:0000256" key="9">
    <source>
        <dbReference type="ARBA" id="ARBA00030757"/>
    </source>
</evidence>
<dbReference type="PANTHER" id="PTHR11579">
    <property type="entry name" value="PROTEIN-L-ISOASPARTATE O-METHYLTRANSFERASE"/>
    <property type="match status" value="1"/>
</dbReference>
<dbReference type="PANTHER" id="PTHR11579:SF0">
    <property type="entry name" value="PROTEIN-L-ISOASPARTATE(D-ASPARTATE) O-METHYLTRANSFERASE"/>
    <property type="match status" value="1"/>
</dbReference>
<evidence type="ECO:0000256" key="10">
    <source>
        <dbReference type="ARBA" id="ARBA00031323"/>
    </source>
</evidence>
<sequence>MNAHDALRLVPRELFIPETIWVRGDDLWMTPLRRGDAPEEWARLVALDDEAIITQVDDGAIDKGLRPTSSSSAPSVMAKMIDALKLRPGMGVLEIGAGTGYNAAIMAAITGVDVTTVEVDPDVASHARLAVERGGYPVTVITGDGRDGCSDRAPYDRVIATVGIADVPYAWVEQTRSGGLILMPWRNDLEQGGRMLTLTKQGDGSAVGKFGQGLSFMHLRQQRPSRFVSWVSDHEDGRYDQTITQVNPSEVLDGGAYDAKFAIGLMLANFTDGYTRNEDGSHTFRLSHYESGSWAGFTPSDTGEHLVRQHGPRRLWDELESAYHWWIESGRPGPTRFGLTVTPMGQRIWLDEPDNLVDPAPGT</sequence>
<organism evidence="12 13">
    <name type="scientific">Actinomadura vinacea</name>
    <dbReference type="NCBI Taxonomy" id="115336"/>
    <lineage>
        <taxon>Bacteria</taxon>
        <taxon>Bacillati</taxon>
        <taxon>Actinomycetota</taxon>
        <taxon>Actinomycetes</taxon>
        <taxon>Streptosporangiales</taxon>
        <taxon>Thermomonosporaceae</taxon>
        <taxon>Actinomadura</taxon>
    </lineage>
</organism>
<comment type="similarity">
    <text evidence="2">Belongs to the methyltransferase superfamily. L-isoaspartyl/D-aspartyl protein methyltransferase family.</text>
</comment>
<keyword evidence="8" id="KW-0949">S-adenosyl-L-methionine</keyword>
<protein>
    <recommendedName>
        <fullName evidence="4">Protein-L-isoaspartate O-methyltransferase</fullName>
        <ecNumber evidence="3">2.1.1.77</ecNumber>
    </recommendedName>
    <alternativeName>
        <fullName evidence="11">L-isoaspartyl protein carboxyl methyltransferase</fullName>
    </alternativeName>
    <alternativeName>
        <fullName evidence="9">Protein L-isoaspartyl methyltransferase</fullName>
    </alternativeName>
    <alternativeName>
        <fullName evidence="10">Protein-beta-aspartate methyltransferase</fullName>
    </alternativeName>
</protein>
<comment type="subcellular location">
    <subcellularLocation>
        <location evidence="1">Cytoplasm</location>
    </subcellularLocation>
</comment>
<dbReference type="Gene3D" id="3.40.50.150">
    <property type="entry name" value="Vaccinia Virus protein VP39"/>
    <property type="match status" value="1"/>
</dbReference>